<dbReference type="SUPFAM" id="SSF56037">
    <property type="entry name" value="PheT/TilS domain"/>
    <property type="match status" value="1"/>
</dbReference>
<keyword evidence="2 8" id="KW-0963">Cytoplasm</keyword>
<comment type="caution">
    <text evidence="10">The sequence shown here is derived from an EMBL/GenBank/DDBJ whole genome shotgun (WGS) entry which is preliminary data.</text>
</comment>
<gene>
    <name evidence="8 10" type="primary">tilS</name>
    <name evidence="10" type="ORF">ACFQPC_03240</name>
</gene>
<dbReference type="RefSeq" id="WP_382271861.1">
    <property type="nucleotide sequence ID" value="NZ_JBHTBU010000001.1"/>
</dbReference>
<dbReference type="SUPFAM" id="SSF82829">
    <property type="entry name" value="MesJ substrate recognition domain-like"/>
    <property type="match status" value="1"/>
</dbReference>
<evidence type="ECO:0000256" key="3">
    <source>
        <dbReference type="ARBA" id="ARBA00022598"/>
    </source>
</evidence>
<keyword evidence="6 8" id="KW-0067">ATP-binding</keyword>
<dbReference type="NCBIfam" id="TIGR02432">
    <property type="entry name" value="lysidine_TilS_N"/>
    <property type="match status" value="1"/>
</dbReference>
<dbReference type="SMART" id="SM00977">
    <property type="entry name" value="TilS_C"/>
    <property type="match status" value="1"/>
</dbReference>
<dbReference type="HAMAP" id="MF_01161">
    <property type="entry name" value="tRNA_Ile_lys_synt"/>
    <property type="match status" value="1"/>
</dbReference>
<dbReference type="InterPro" id="IPR012094">
    <property type="entry name" value="tRNA_Ile_lys_synt"/>
</dbReference>
<dbReference type="GO" id="GO:0032267">
    <property type="term" value="F:tRNA(Ile)-lysidine synthase activity"/>
    <property type="evidence" value="ECO:0007669"/>
    <property type="project" value="UniProtKB-EC"/>
</dbReference>
<dbReference type="SUPFAM" id="SSF52402">
    <property type="entry name" value="Adenine nucleotide alpha hydrolases-like"/>
    <property type="match status" value="1"/>
</dbReference>
<name>A0ABW2I7W3_9BURK</name>
<evidence type="ECO:0000256" key="2">
    <source>
        <dbReference type="ARBA" id="ARBA00022490"/>
    </source>
</evidence>
<comment type="domain">
    <text evidence="8">The N-terminal region contains the highly conserved SGGXDS motif, predicted to be a P-loop motif involved in ATP binding.</text>
</comment>
<dbReference type="CDD" id="cd01992">
    <property type="entry name" value="TilS_N"/>
    <property type="match status" value="1"/>
</dbReference>
<evidence type="ECO:0000256" key="8">
    <source>
        <dbReference type="HAMAP-Rule" id="MF_01161"/>
    </source>
</evidence>
<dbReference type="EMBL" id="JBHTBU010000001">
    <property type="protein sequence ID" value="MFC7287042.1"/>
    <property type="molecule type" value="Genomic_DNA"/>
</dbReference>
<keyword evidence="11" id="KW-1185">Reference proteome</keyword>
<dbReference type="InterPro" id="IPR011063">
    <property type="entry name" value="TilS/TtcA_N"/>
</dbReference>
<dbReference type="InterPro" id="IPR012795">
    <property type="entry name" value="tRNA_Ile_lys_synt_N"/>
</dbReference>
<feature type="binding site" evidence="8">
    <location>
        <begin position="31"/>
        <end position="36"/>
    </location>
    <ligand>
        <name>ATP</name>
        <dbReference type="ChEBI" id="CHEBI:30616"/>
    </ligand>
</feature>
<dbReference type="Pfam" id="PF01171">
    <property type="entry name" value="ATP_bind_3"/>
    <property type="match status" value="1"/>
</dbReference>
<comment type="subcellular location">
    <subcellularLocation>
        <location evidence="1 8">Cytoplasm</location>
    </subcellularLocation>
</comment>
<dbReference type="InterPro" id="IPR015262">
    <property type="entry name" value="tRNA_Ile_lys_synt_subst-bd"/>
</dbReference>
<comment type="catalytic activity">
    <reaction evidence="7 8">
        <text>cytidine(34) in tRNA(Ile2) + L-lysine + ATP = lysidine(34) in tRNA(Ile2) + AMP + diphosphate + H(+)</text>
        <dbReference type="Rhea" id="RHEA:43744"/>
        <dbReference type="Rhea" id="RHEA-COMP:10625"/>
        <dbReference type="Rhea" id="RHEA-COMP:10670"/>
        <dbReference type="ChEBI" id="CHEBI:15378"/>
        <dbReference type="ChEBI" id="CHEBI:30616"/>
        <dbReference type="ChEBI" id="CHEBI:32551"/>
        <dbReference type="ChEBI" id="CHEBI:33019"/>
        <dbReference type="ChEBI" id="CHEBI:82748"/>
        <dbReference type="ChEBI" id="CHEBI:83665"/>
        <dbReference type="ChEBI" id="CHEBI:456215"/>
        <dbReference type="EC" id="6.3.4.19"/>
    </reaction>
</comment>
<keyword evidence="5 8" id="KW-0547">Nucleotide-binding</keyword>
<evidence type="ECO:0000313" key="11">
    <source>
        <dbReference type="Proteomes" id="UP001596542"/>
    </source>
</evidence>
<evidence type="ECO:0000313" key="10">
    <source>
        <dbReference type="EMBL" id="MFC7287042.1"/>
    </source>
</evidence>
<dbReference type="Proteomes" id="UP001596542">
    <property type="component" value="Unassembled WGS sequence"/>
</dbReference>
<keyword evidence="4 8" id="KW-0819">tRNA processing</keyword>
<evidence type="ECO:0000259" key="9">
    <source>
        <dbReference type="SMART" id="SM00977"/>
    </source>
</evidence>
<evidence type="ECO:0000256" key="6">
    <source>
        <dbReference type="ARBA" id="ARBA00022840"/>
    </source>
</evidence>
<comment type="similarity">
    <text evidence="8">Belongs to the tRNA(Ile)-lysidine synthase family.</text>
</comment>
<dbReference type="Gene3D" id="3.40.50.620">
    <property type="entry name" value="HUPs"/>
    <property type="match status" value="1"/>
</dbReference>
<evidence type="ECO:0000256" key="1">
    <source>
        <dbReference type="ARBA" id="ARBA00004496"/>
    </source>
</evidence>
<feature type="domain" description="Lysidine-tRNA(Ile) synthetase C-terminal" evidence="9">
    <location>
        <begin position="379"/>
        <end position="452"/>
    </location>
</feature>
<dbReference type="NCBIfam" id="TIGR02433">
    <property type="entry name" value="lysidine_TilS_C"/>
    <property type="match status" value="1"/>
</dbReference>
<dbReference type="PANTHER" id="PTHR43033">
    <property type="entry name" value="TRNA(ILE)-LYSIDINE SYNTHASE-RELATED"/>
    <property type="match status" value="1"/>
</dbReference>
<evidence type="ECO:0000256" key="7">
    <source>
        <dbReference type="ARBA" id="ARBA00048539"/>
    </source>
</evidence>
<dbReference type="Gene3D" id="1.20.59.20">
    <property type="match status" value="1"/>
</dbReference>
<evidence type="ECO:0000256" key="5">
    <source>
        <dbReference type="ARBA" id="ARBA00022741"/>
    </source>
</evidence>
<comment type="function">
    <text evidence="8">Ligates lysine onto the cytidine present at position 34 of the AUA codon-specific tRNA(Ile) that contains the anticodon CAU, in an ATP-dependent manner. Cytidine is converted to lysidine, thus changing the amino acid specificity of the tRNA from methionine to isoleucine.</text>
</comment>
<proteinExistence type="inferred from homology"/>
<dbReference type="Pfam" id="PF09179">
    <property type="entry name" value="TilS"/>
    <property type="match status" value="1"/>
</dbReference>
<sequence length="462" mass="51654">MQAGFERALGEIRTRVSLSGSTKTKIALAYSGGLDSAALLHLLHAYGQAQQLEVYAFHVHHGLSANADDWLAHCRAQCAALGVTFDARQVQITQQEKSGIEEAARQSRYAALGDMCRAHGVPLLLTAHHLDDQAETVLLQLLRGSGVAGLSGMDSANHAADLLGDASLLMGRPLLQLRREDLQAYVTAHAIQFVEDESNLDPRYARNALRHQVMPKLEEHFPGFQQRFARTAQHAQSAQRLLIELAAEDLQQCLDGECVDVSKLKQFSADRIDNMLRYWFGLRGVRMPSTAWLNEMRTQLLEAKHDAQLCVTHADCHIRRHRDRVYITPKFDPDLLLQPPRSFNWQGEASLYFPSFGGTLYFDPAEQGIAADWLGAQTLSIQLRSGGERLKPAWNRPTKSLKYQYQACDVPAWERERLPLVFAGKQLLFAAGIGMDCHPLNTEAGNNIQLRWQFDQGQMALP</sequence>
<dbReference type="InterPro" id="IPR012796">
    <property type="entry name" value="Lysidine-tRNA-synth_C"/>
</dbReference>
<evidence type="ECO:0000256" key="4">
    <source>
        <dbReference type="ARBA" id="ARBA00022694"/>
    </source>
</evidence>
<dbReference type="Pfam" id="PF11734">
    <property type="entry name" value="TilS_C"/>
    <property type="match status" value="1"/>
</dbReference>
<keyword evidence="3 8" id="KW-0436">Ligase</keyword>
<organism evidence="10 11">
    <name type="scientific">Herminiimonas glaciei</name>
    <dbReference type="NCBI Taxonomy" id="523788"/>
    <lineage>
        <taxon>Bacteria</taxon>
        <taxon>Pseudomonadati</taxon>
        <taxon>Pseudomonadota</taxon>
        <taxon>Betaproteobacteria</taxon>
        <taxon>Burkholderiales</taxon>
        <taxon>Oxalobacteraceae</taxon>
        <taxon>Herminiimonas</taxon>
    </lineage>
</organism>
<protein>
    <recommendedName>
        <fullName evidence="8">tRNA(Ile)-lysidine synthase</fullName>
        <ecNumber evidence="8">6.3.4.19</ecNumber>
    </recommendedName>
    <alternativeName>
        <fullName evidence="8">tRNA(Ile)-2-lysyl-cytidine synthase</fullName>
    </alternativeName>
    <alternativeName>
        <fullName evidence="8">tRNA(Ile)-lysidine synthetase</fullName>
    </alternativeName>
</protein>
<accession>A0ABW2I7W3</accession>
<dbReference type="EC" id="6.3.4.19" evidence="8"/>
<dbReference type="PANTHER" id="PTHR43033:SF1">
    <property type="entry name" value="TRNA(ILE)-LYSIDINE SYNTHASE-RELATED"/>
    <property type="match status" value="1"/>
</dbReference>
<reference evidence="11" key="1">
    <citation type="journal article" date="2019" name="Int. J. Syst. Evol. Microbiol.">
        <title>The Global Catalogue of Microorganisms (GCM) 10K type strain sequencing project: providing services to taxonomists for standard genome sequencing and annotation.</title>
        <authorList>
            <consortium name="The Broad Institute Genomics Platform"/>
            <consortium name="The Broad Institute Genome Sequencing Center for Infectious Disease"/>
            <person name="Wu L."/>
            <person name="Ma J."/>
        </authorList>
    </citation>
    <scope>NUCLEOTIDE SEQUENCE [LARGE SCALE GENOMIC DNA]</scope>
    <source>
        <strain evidence="11">KACC 12508</strain>
    </source>
</reference>
<dbReference type="InterPro" id="IPR014729">
    <property type="entry name" value="Rossmann-like_a/b/a_fold"/>
</dbReference>